<protein>
    <submittedName>
        <fullName evidence="1">Uncharacterized protein</fullName>
    </submittedName>
</protein>
<gene>
    <name evidence="1" type="ORF">DFH08DRAFT_811859</name>
</gene>
<dbReference type="AlphaFoldDB" id="A0AAD6ZUT6"/>
<name>A0AAD6ZUT6_9AGAR</name>
<organism evidence="1 2">
    <name type="scientific">Mycena albidolilacea</name>
    <dbReference type="NCBI Taxonomy" id="1033008"/>
    <lineage>
        <taxon>Eukaryota</taxon>
        <taxon>Fungi</taxon>
        <taxon>Dikarya</taxon>
        <taxon>Basidiomycota</taxon>
        <taxon>Agaricomycotina</taxon>
        <taxon>Agaricomycetes</taxon>
        <taxon>Agaricomycetidae</taxon>
        <taxon>Agaricales</taxon>
        <taxon>Marasmiineae</taxon>
        <taxon>Mycenaceae</taxon>
        <taxon>Mycena</taxon>
    </lineage>
</organism>
<keyword evidence="2" id="KW-1185">Reference proteome</keyword>
<sequence>MLNNHSRVQAEGDGVDGAQFNCDCVNGKGSELGCLVWYIQENDLLECTRFRTKYDMVAVWSGNRVVIWVLCRKTRTPALSFDLLMPKIFWLTDGGAPRDSLWIPVIDTKFHSGNFQQDGIDWSCMWTLVFLLRARTMSQFRLGVESKCGGDTCLIVSEDVPAGLIEGIRSDTEMMAQNKGWEKIFSGGFECLSGWPHVVIHSERRVSWSLSCVVMWDIVVGVGNCLRRVGGSGGKEDNIQGRQGAGSPTGIGRKALVGSPARRKLGTWNADADADKTAHFENIENSWEFVTCGSAVKNGTRQYKVKVCDNPLGYPVAKGLRKVGLEARIQSAKVPSDRQSAIRPPAVKDRLIKTPRGRRLTLT</sequence>
<dbReference type="EMBL" id="JARIHO010000026">
    <property type="protein sequence ID" value="KAJ7340656.1"/>
    <property type="molecule type" value="Genomic_DNA"/>
</dbReference>
<evidence type="ECO:0000313" key="1">
    <source>
        <dbReference type="EMBL" id="KAJ7340656.1"/>
    </source>
</evidence>
<evidence type="ECO:0000313" key="2">
    <source>
        <dbReference type="Proteomes" id="UP001218218"/>
    </source>
</evidence>
<reference evidence="1" key="1">
    <citation type="submission" date="2023-03" db="EMBL/GenBank/DDBJ databases">
        <title>Massive genome expansion in bonnet fungi (Mycena s.s.) driven by repeated elements and novel gene families across ecological guilds.</title>
        <authorList>
            <consortium name="Lawrence Berkeley National Laboratory"/>
            <person name="Harder C.B."/>
            <person name="Miyauchi S."/>
            <person name="Viragh M."/>
            <person name="Kuo A."/>
            <person name="Thoen E."/>
            <person name="Andreopoulos B."/>
            <person name="Lu D."/>
            <person name="Skrede I."/>
            <person name="Drula E."/>
            <person name="Henrissat B."/>
            <person name="Morin E."/>
            <person name="Kohler A."/>
            <person name="Barry K."/>
            <person name="LaButti K."/>
            <person name="Morin E."/>
            <person name="Salamov A."/>
            <person name="Lipzen A."/>
            <person name="Mereny Z."/>
            <person name="Hegedus B."/>
            <person name="Baldrian P."/>
            <person name="Stursova M."/>
            <person name="Weitz H."/>
            <person name="Taylor A."/>
            <person name="Grigoriev I.V."/>
            <person name="Nagy L.G."/>
            <person name="Martin F."/>
            <person name="Kauserud H."/>
        </authorList>
    </citation>
    <scope>NUCLEOTIDE SEQUENCE</scope>
    <source>
        <strain evidence="1">CBHHK002</strain>
    </source>
</reference>
<accession>A0AAD6ZUT6</accession>
<dbReference type="Proteomes" id="UP001218218">
    <property type="component" value="Unassembled WGS sequence"/>
</dbReference>
<comment type="caution">
    <text evidence="1">The sequence shown here is derived from an EMBL/GenBank/DDBJ whole genome shotgun (WGS) entry which is preliminary data.</text>
</comment>
<proteinExistence type="predicted"/>